<comment type="pathway">
    <text evidence="3">Cofactor biosynthesis; adenosylcobalamin biosynthesis.</text>
</comment>
<protein>
    <recommendedName>
        <fullName evidence="4">threonine-phosphate decarboxylase</fullName>
        <ecNumber evidence="4">4.1.1.81</ecNumber>
    </recommendedName>
    <alternativeName>
        <fullName evidence="8">L-threonine-O-3-phosphate decarboxylase</fullName>
    </alternativeName>
</protein>
<comment type="function">
    <text evidence="2">Decarboxylates L-threonine-O-3-phosphate to yield (R)-1-amino-2-propanol O-2-phosphate, the precursor for the linkage between the nucleotide loop and the corrin ring in cobalamin.</text>
</comment>
<dbReference type="InterPro" id="IPR004839">
    <property type="entry name" value="Aminotransferase_I/II_large"/>
</dbReference>
<dbReference type="SUPFAM" id="SSF53383">
    <property type="entry name" value="PLP-dependent transferases"/>
    <property type="match status" value="1"/>
</dbReference>
<organism evidence="11 12">
    <name type="scientific">Priestia koreensis</name>
    <dbReference type="NCBI Taxonomy" id="284581"/>
    <lineage>
        <taxon>Bacteria</taxon>
        <taxon>Bacillati</taxon>
        <taxon>Bacillota</taxon>
        <taxon>Bacilli</taxon>
        <taxon>Bacillales</taxon>
        <taxon>Bacillaceae</taxon>
        <taxon>Priestia</taxon>
    </lineage>
</organism>
<dbReference type="PANTHER" id="PTHR42885:SF1">
    <property type="entry name" value="THREONINE-PHOSPHATE DECARBOXYLASE"/>
    <property type="match status" value="1"/>
</dbReference>
<dbReference type="PATRIC" id="fig|284581.3.peg.2300"/>
<evidence type="ECO:0000313" key="11">
    <source>
        <dbReference type="EMBL" id="KOO46361.1"/>
    </source>
</evidence>
<dbReference type="Gene3D" id="3.40.640.10">
    <property type="entry name" value="Type I PLP-dependent aspartate aminotransferase-like (Major domain)"/>
    <property type="match status" value="1"/>
</dbReference>
<evidence type="ECO:0000256" key="6">
    <source>
        <dbReference type="ARBA" id="ARBA00022898"/>
    </source>
</evidence>
<comment type="cofactor">
    <cofactor evidence="1">
        <name>pyridoxal 5'-phosphate</name>
        <dbReference type="ChEBI" id="CHEBI:597326"/>
    </cofactor>
</comment>
<accession>A0A0M0L5L2</accession>
<gene>
    <name evidence="11" type="ORF">AMD01_10985</name>
</gene>
<dbReference type="GO" id="GO:0048472">
    <property type="term" value="F:threonine-phosphate decarboxylase activity"/>
    <property type="evidence" value="ECO:0007669"/>
    <property type="project" value="UniProtKB-EC"/>
</dbReference>
<dbReference type="EC" id="4.1.1.81" evidence="4"/>
<dbReference type="InterPro" id="IPR015421">
    <property type="entry name" value="PyrdxlP-dep_Trfase_major"/>
</dbReference>
<dbReference type="GO" id="GO:0030170">
    <property type="term" value="F:pyridoxal phosphate binding"/>
    <property type="evidence" value="ECO:0007669"/>
    <property type="project" value="InterPro"/>
</dbReference>
<evidence type="ECO:0000256" key="2">
    <source>
        <dbReference type="ARBA" id="ARBA00003444"/>
    </source>
</evidence>
<evidence type="ECO:0000256" key="4">
    <source>
        <dbReference type="ARBA" id="ARBA00012285"/>
    </source>
</evidence>
<comment type="catalytic activity">
    <reaction evidence="9">
        <text>O-phospho-L-threonine + H(+) = (R)-1-aminopropan-2-yl phosphate + CO2</text>
        <dbReference type="Rhea" id="RHEA:11492"/>
        <dbReference type="ChEBI" id="CHEBI:15378"/>
        <dbReference type="ChEBI" id="CHEBI:16526"/>
        <dbReference type="ChEBI" id="CHEBI:58563"/>
        <dbReference type="ChEBI" id="CHEBI:58675"/>
        <dbReference type="EC" id="4.1.1.81"/>
    </reaction>
</comment>
<dbReference type="UniPathway" id="UPA00148"/>
<evidence type="ECO:0000256" key="1">
    <source>
        <dbReference type="ARBA" id="ARBA00001933"/>
    </source>
</evidence>
<evidence type="ECO:0000256" key="8">
    <source>
        <dbReference type="ARBA" id="ARBA00029996"/>
    </source>
</evidence>
<dbReference type="GO" id="GO:0009236">
    <property type="term" value="P:cobalamin biosynthetic process"/>
    <property type="evidence" value="ECO:0007669"/>
    <property type="project" value="UniProtKB-UniPathway"/>
</dbReference>
<feature type="domain" description="Aminotransferase class I/classII large" evidence="10">
    <location>
        <begin position="24"/>
        <end position="347"/>
    </location>
</feature>
<dbReference type="AlphaFoldDB" id="A0A0M0L5L2"/>
<name>A0A0M0L5L2_9BACI</name>
<keyword evidence="6" id="KW-0663">Pyridoxal phosphate</keyword>
<dbReference type="OrthoDB" id="9813612at2"/>
<dbReference type="NCBIfam" id="TIGR01140">
    <property type="entry name" value="L_thr_O3P_dcar"/>
    <property type="match status" value="1"/>
</dbReference>
<keyword evidence="12" id="KW-1185">Reference proteome</keyword>
<dbReference type="InterPro" id="IPR015424">
    <property type="entry name" value="PyrdxlP-dep_Trfase"/>
</dbReference>
<reference evidence="12" key="1">
    <citation type="submission" date="2015-08" db="EMBL/GenBank/DDBJ databases">
        <title>Fjat-14210 dsm16467.</title>
        <authorList>
            <person name="Liu B."/>
            <person name="Wang J."/>
            <person name="Zhu Y."/>
            <person name="Liu G."/>
            <person name="Chen Q."/>
            <person name="Chen Z."/>
            <person name="Lan J."/>
            <person name="Che J."/>
            <person name="Ge C."/>
            <person name="Shi H."/>
            <person name="Pan Z."/>
            <person name="Liu X."/>
        </authorList>
    </citation>
    <scope>NUCLEOTIDE SEQUENCE [LARGE SCALE GENOMIC DNA]</scope>
    <source>
        <strain evidence="12">DSM 16467</strain>
    </source>
</reference>
<sequence length="359" mass="41114">MSLPTHGANPHYFLEKLGVRTEKDVVDFSVNTNPLGSILDQHSLQLQNLMMNYPDPNVTALRQKLGEAYGVSSRQVLVTNGAAEAFFLIAAHFAGKKALLLQPTFVEYQEACEAFQCEVHSLQLKEEGNWTWPFEELMDLMPSMDIVWICHPNNPTGMLYPNEQWELLLQKAKQHDVTVVIDEAFFDFTERAMRFEPYVNDYPVIIVRSMTKMFHIAGIRLGYILAAPSLITALSMKQPPWSVNGVAQQVGEVCLENDEFVRETVQFVGQEREWVQKELHALGLRTYPSFTNYYLCEIPKGWNGREWISYLAAAGVIVRHTENFQGLDGRYMRLAVKTRNENERLLAVFREGMAQRDLC</sequence>
<evidence type="ECO:0000313" key="12">
    <source>
        <dbReference type="Proteomes" id="UP000037558"/>
    </source>
</evidence>
<keyword evidence="5" id="KW-0169">Cobalamin biosynthesis</keyword>
<evidence type="ECO:0000259" key="10">
    <source>
        <dbReference type="Pfam" id="PF00155"/>
    </source>
</evidence>
<dbReference type="PANTHER" id="PTHR42885">
    <property type="entry name" value="HISTIDINOL-PHOSPHATE AMINOTRANSFERASE-RELATED"/>
    <property type="match status" value="1"/>
</dbReference>
<keyword evidence="7" id="KW-0456">Lyase</keyword>
<dbReference type="Pfam" id="PF00155">
    <property type="entry name" value="Aminotran_1_2"/>
    <property type="match status" value="1"/>
</dbReference>
<dbReference type="CDD" id="cd00609">
    <property type="entry name" value="AAT_like"/>
    <property type="match status" value="1"/>
</dbReference>
<dbReference type="Proteomes" id="UP000037558">
    <property type="component" value="Unassembled WGS sequence"/>
</dbReference>
<dbReference type="RefSeq" id="WP_053401444.1">
    <property type="nucleotide sequence ID" value="NZ_LILC01000013.1"/>
</dbReference>
<dbReference type="InterPro" id="IPR005860">
    <property type="entry name" value="CobD"/>
</dbReference>
<dbReference type="STRING" id="284581.AMD01_10985"/>
<evidence type="ECO:0000256" key="7">
    <source>
        <dbReference type="ARBA" id="ARBA00023239"/>
    </source>
</evidence>
<evidence type="ECO:0000256" key="9">
    <source>
        <dbReference type="ARBA" id="ARBA00048531"/>
    </source>
</evidence>
<dbReference type="InterPro" id="IPR015422">
    <property type="entry name" value="PyrdxlP-dep_Trfase_small"/>
</dbReference>
<proteinExistence type="predicted"/>
<evidence type="ECO:0000256" key="3">
    <source>
        <dbReference type="ARBA" id="ARBA00004953"/>
    </source>
</evidence>
<comment type="caution">
    <text evidence="11">The sequence shown here is derived from an EMBL/GenBank/DDBJ whole genome shotgun (WGS) entry which is preliminary data.</text>
</comment>
<dbReference type="Gene3D" id="3.90.1150.10">
    <property type="entry name" value="Aspartate Aminotransferase, domain 1"/>
    <property type="match status" value="1"/>
</dbReference>
<dbReference type="EMBL" id="LILC01000013">
    <property type="protein sequence ID" value="KOO46361.1"/>
    <property type="molecule type" value="Genomic_DNA"/>
</dbReference>
<evidence type="ECO:0000256" key="5">
    <source>
        <dbReference type="ARBA" id="ARBA00022573"/>
    </source>
</evidence>